<reference evidence="2" key="1">
    <citation type="submission" date="2016-08" db="EMBL/GenBank/DDBJ databases">
        <authorList>
            <person name="Merda D."/>
            <person name="Briand M."/>
            <person name="Taghouti G."/>
            <person name="Carrere S."/>
            <person name="Gouzy J."/>
            <person name="Portier P."/>
            <person name="Jacques M.-A."/>
            <person name="Fischer-Le Saux M."/>
        </authorList>
    </citation>
    <scope>NUCLEOTIDE SEQUENCE [LARGE SCALE GENOMIC DNA]</scope>
    <source>
        <strain evidence="2">CFBP1817</strain>
    </source>
</reference>
<accession>A0A2S7F2D2</accession>
<evidence type="ECO:0000313" key="2">
    <source>
        <dbReference type="Proteomes" id="UP000239939"/>
    </source>
</evidence>
<sequence length="96" mass="10646">MVARNTNLHECKFLLSTGQAWNATEVATNGAEFFWIGGGWMKMAKARLFFSEMTRNGLRESVVCTDWNVVADVEATVSLGPQRCAPIKFVFAGIRS</sequence>
<dbReference type="AlphaFoldDB" id="A0A2S7F2D2"/>
<protein>
    <submittedName>
        <fullName evidence="1">Uncharacterized protein</fullName>
    </submittedName>
</protein>
<keyword evidence="2" id="KW-1185">Reference proteome</keyword>
<gene>
    <name evidence="1" type="ORF">XpopCFBP1817_02645</name>
</gene>
<dbReference type="Proteomes" id="UP000239939">
    <property type="component" value="Unassembled WGS sequence"/>
</dbReference>
<proteinExistence type="predicted"/>
<comment type="caution">
    <text evidence="1">The sequence shown here is derived from an EMBL/GenBank/DDBJ whole genome shotgun (WGS) entry which is preliminary data.</text>
</comment>
<name>A0A2S7F2D2_9XANT</name>
<organism evidence="1 2">
    <name type="scientific">Xanthomonas populi</name>
    <dbReference type="NCBI Taxonomy" id="53414"/>
    <lineage>
        <taxon>Bacteria</taxon>
        <taxon>Pseudomonadati</taxon>
        <taxon>Pseudomonadota</taxon>
        <taxon>Gammaproteobacteria</taxon>
        <taxon>Lysobacterales</taxon>
        <taxon>Lysobacteraceae</taxon>
        <taxon>Xanthomonas</taxon>
    </lineage>
</organism>
<dbReference type="EMBL" id="MDEJ01000009">
    <property type="protein sequence ID" value="PPU99539.1"/>
    <property type="molecule type" value="Genomic_DNA"/>
</dbReference>
<evidence type="ECO:0000313" key="1">
    <source>
        <dbReference type="EMBL" id="PPU99539.1"/>
    </source>
</evidence>